<dbReference type="Proteomes" id="UP001487740">
    <property type="component" value="Unassembled WGS sequence"/>
</dbReference>
<evidence type="ECO:0000256" key="2">
    <source>
        <dbReference type="PROSITE-ProRule" id="PRU00497"/>
    </source>
</evidence>
<dbReference type="InterPro" id="IPR000618">
    <property type="entry name" value="Insect_cuticle"/>
</dbReference>
<protein>
    <recommendedName>
        <fullName evidence="5">Cuticle protein 7</fullName>
    </recommendedName>
</protein>
<dbReference type="GO" id="GO:0042302">
    <property type="term" value="F:structural constituent of cuticle"/>
    <property type="evidence" value="ECO:0007669"/>
    <property type="project" value="UniProtKB-UniRule"/>
</dbReference>
<evidence type="ECO:0000256" key="1">
    <source>
        <dbReference type="ARBA" id="ARBA00022460"/>
    </source>
</evidence>
<organism evidence="3 4">
    <name type="scientific">Scylla paramamosain</name>
    <name type="common">Mud crab</name>
    <dbReference type="NCBI Taxonomy" id="85552"/>
    <lineage>
        <taxon>Eukaryota</taxon>
        <taxon>Metazoa</taxon>
        <taxon>Ecdysozoa</taxon>
        <taxon>Arthropoda</taxon>
        <taxon>Crustacea</taxon>
        <taxon>Multicrustacea</taxon>
        <taxon>Malacostraca</taxon>
        <taxon>Eumalacostraca</taxon>
        <taxon>Eucarida</taxon>
        <taxon>Decapoda</taxon>
        <taxon>Pleocyemata</taxon>
        <taxon>Brachyura</taxon>
        <taxon>Eubrachyura</taxon>
        <taxon>Portunoidea</taxon>
        <taxon>Portunidae</taxon>
        <taxon>Portuninae</taxon>
        <taxon>Scylla</taxon>
    </lineage>
</organism>
<dbReference type="InterPro" id="IPR031311">
    <property type="entry name" value="CHIT_BIND_RR_consensus"/>
</dbReference>
<evidence type="ECO:0000313" key="3">
    <source>
        <dbReference type="EMBL" id="KAK8382771.1"/>
    </source>
</evidence>
<evidence type="ECO:0008006" key="5">
    <source>
        <dbReference type="Google" id="ProtNLM"/>
    </source>
</evidence>
<accession>A0AAW0T5V3</accession>
<dbReference type="PROSITE" id="PS00233">
    <property type="entry name" value="CHIT_BIND_RR_1"/>
    <property type="match status" value="1"/>
</dbReference>
<dbReference type="Pfam" id="PF00379">
    <property type="entry name" value="Chitin_bind_4"/>
    <property type="match status" value="1"/>
</dbReference>
<keyword evidence="1 2" id="KW-0193">Cuticle</keyword>
<proteinExistence type="predicted"/>
<gene>
    <name evidence="3" type="ORF">O3P69_011367</name>
</gene>
<dbReference type="AlphaFoldDB" id="A0AAW0T5V3"/>
<evidence type="ECO:0000313" key="4">
    <source>
        <dbReference type="Proteomes" id="UP001487740"/>
    </source>
</evidence>
<keyword evidence="4" id="KW-1185">Reference proteome</keyword>
<dbReference type="PROSITE" id="PS51155">
    <property type="entry name" value="CHIT_BIND_RR_2"/>
    <property type="match status" value="1"/>
</dbReference>
<sequence length="215" mass="23598">MTRESTPSPVSAWRCRSWPCFPKCSVKAAPAVPWSVAAGFYSLRHSDGWSDSFPAQRRPRRDGRAAQRGCLRGVMELVAPGCCDGTPTERWAVEAAWRRLLSGYTNCPFLSLLKVASVVVVVVAAAAALGEARPSDTVFNYEGEDHKHYQKGETGRKVEGYYSWFSPEGQEFYVKYVADELGYRVLESNALPVSSWGATPDGHQGNLDGDAHAAH</sequence>
<comment type="caution">
    <text evidence="3">The sequence shown here is derived from an EMBL/GenBank/DDBJ whole genome shotgun (WGS) entry which is preliminary data.</text>
</comment>
<name>A0AAW0T5V3_SCYPA</name>
<reference evidence="3 4" key="1">
    <citation type="submission" date="2023-03" db="EMBL/GenBank/DDBJ databases">
        <title>High-quality genome of Scylla paramamosain provides insights in environmental adaptation.</title>
        <authorList>
            <person name="Zhang L."/>
        </authorList>
    </citation>
    <scope>NUCLEOTIDE SEQUENCE [LARGE SCALE GENOMIC DNA]</scope>
    <source>
        <strain evidence="3">LZ_2023a</strain>
        <tissue evidence="3">Muscle</tissue>
    </source>
</reference>
<dbReference type="EMBL" id="JARAKH010000038">
    <property type="protein sequence ID" value="KAK8382771.1"/>
    <property type="molecule type" value="Genomic_DNA"/>
</dbReference>